<feature type="region of interest" description="Disordered" evidence="2">
    <location>
        <begin position="753"/>
        <end position="800"/>
    </location>
</feature>
<comment type="caution">
    <text evidence="4">The sequence shown here is derived from an EMBL/GenBank/DDBJ whole genome shotgun (WGS) entry which is preliminary data.</text>
</comment>
<dbReference type="InterPro" id="IPR052600">
    <property type="entry name" value="Nuc_rcpt_coact/corep"/>
</dbReference>
<dbReference type="PANTHER" id="PTHR23295">
    <property type="entry name" value="NUCLEAR RECEPTOR COACTIVATOR 5-RELATED"/>
    <property type="match status" value="1"/>
</dbReference>
<feature type="compositionally biased region" description="Polar residues" evidence="2">
    <location>
        <begin position="265"/>
        <end position="279"/>
    </location>
</feature>
<reference evidence="4 5" key="1">
    <citation type="submission" date="2018-08" db="EMBL/GenBank/DDBJ databases">
        <title>Draft genome of the lignicolous fungus Coniochaeta pulveracea.</title>
        <authorList>
            <person name="Borstlap C.J."/>
            <person name="De Witt R.N."/>
            <person name="Botha A."/>
            <person name="Volschenk H."/>
        </authorList>
    </citation>
    <scope>NUCLEOTIDE SEQUENCE [LARGE SCALE GENOMIC DNA]</scope>
    <source>
        <strain evidence="4 5">CAB683</strain>
    </source>
</reference>
<feature type="compositionally biased region" description="Basic and acidic residues" evidence="2">
    <location>
        <begin position="222"/>
        <end position="239"/>
    </location>
</feature>
<feature type="compositionally biased region" description="Basic and acidic residues" evidence="2">
    <location>
        <begin position="534"/>
        <end position="579"/>
    </location>
</feature>
<dbReference type="STRING" id="177199.A0A420Y9B4"/>
<feature type="compositionally biased region" description="Pro residues" evidence="2">
    <location>
        <begin position="761"/>
        <end position="775"/>
    </location>
</feature>
<dbReference type="InterPro" id="IPR000504">
    <property type="entry name" value="RRM_dom"/>
</dbReference>
<feature type="region of interest" description="Disordered" evidence="2">
    <location>
        <begin position="852"/>
        <end position="931"/>
    </location>
</feature>
<feature type="compositionally biased region" description="Pro residues" evidence="2">
    <location>
        <begin position="899"/>
        <end position="912"/>
    </location>
</feature>
<dbReference type="SMART" id="SM00360">
    <property type="entry name" value="RRM"/>
    <property type="match status" value="1"/>
</dbReference>
<dbReference type="OrthoDB" id="10044938at2759"/>
<dbReference type="AlphaFoldDB" id="A0A420Y9B4"/>
<feature type="domain" description="RRM" evidence="3">
    <location>
        <begin position="460"/>
        <end position="531"/>
    </location>
</feature>
<evidence type="ECO:0000256" key="1">
    <source>
        <dbReference type="PROSITE-ProRule" id="PRU00176"/>
    </source>
</evidence>
<feature type="compositionally biased region" description="Low complexity" evidence="2">
    <location>
        <begin position="324"/>
        <end position="341"/>
    </location>
</feature>
<organism evidence="4 5">
    <name type="scientific">Coniochaeta pulveracea</name>
    <dbReference type="NCBI Taxonomy" id="177199"/>
    <lineage>
        <taxon>Eukaryota</taxon>
        <taxon>Fungi</taxon>
        <taxon>Dikarya</taxon>
        <taxon>Ascomycota</taxon>
        <taxon>Pezizomycotina</taxon>
        <taxon>Sordariomycetes</taxon>
        <taxon>Sordariomycetidae</taxon>
        <taxon>Coniochaetales</taxon>
        <taxon>Coniochaetaceae</taxon>
        <taxon>Coniochaeta</taxon>
    </lineage>
</organism>
<evidence type="ECO:0000256" key="2">
    <source>
        <dbReference type="SAM" id="MobiDB-lite"/>
    </source>
</evidence>
<name>A0A420Y9B4_9PEZI</name>
<feature type="region of interest" description="Disordered" evidence="2">
    <location>
        <begin position="1"/>
        <end position="31"/>
    </location>
</feature>
<keyword evidence="1" id="KW-0694">RNA-binding</keyword>
<evidence type="ECO:0000313" key="5">
    <source>
        <dbReference type="Proteomes" id="UP000275385"/>
    </source>
</evidence>
<feature type="compositionally biased region" description="Low complexity" evidence="2">
    <location>
        <begin position="852"/>
        <end position="870"/>
    </location>
</feature>
<dbReference type="GO" id="GO:0003723">
    <property type="term" value="F:RNA binding"/>
    <property type="evidence" value="ECO:0007669"/>
    <property type="project" value="UniProtKB-UniRule"/>
</dbReference>
<feature type="compositionally biased region" description="Polar residues" evidence="2">
    <location>
        <begin position="194"/>
        <end position="206"/>
    </location>
</feature>
<dbReference type="InterPro" id="IPR012677">
    <property type="entry name" value="Nucleotide-bd_a/b_plait_sf"/>
</dbReference>
<feature type="compositionally biased region" description="Low complexity" evidence="2">
    <location>
        <begin position="776"/>
        <end position="787"/>
    </location>
</feature>
<feature type="compositionally biased region" description="Pro residues" evidence="2">
    <location>
        <begin position="788"/>
        <end position="798"/>
    </location>
</feature>
<feature type="region of interest" description="Disordered" evidence="2">
    <location>
        <begin position="63"/>
        <end position="283"/>
    </location>
</feature>
<feature type="region of interest" description="Disordered" evidence="2">
    <location>
        <begin position="295"/>
        <end position="379"/>
    </location>
</feature>
<protein>
    <recommendedName>
        <fullName evidence="3">RRM domain-containing protein</fullName>
    </recommendedName>
</protein>
<accession>A0A420Y9B4</accession>
<dbReference type="PANTHER" id="PTHR23295:SF6">
    <property type="entry name" value="NEOSIN, ISOFORM A"/>
    <property type="match status" value="1"/>
</dbReference>
<feature type="compositionally biased region" description="Polar residues" evidence="2">
    <location>
        <begin position="363"/>
        <end position="376"/>
    </location>
</feature>
<feature type="compositionally biased region" description="Acidic residues" evidence="2">
    <location>
        <begin position="140"/>
        <end position="149"/>
    </location>
</feature>
<dbReference type="Pfam" id="PF00076">
    <property type="entry name" value="RRM_1"/>
    <property type="match status" value="1"/>
</dbReference>
<feature type="region of interest" description="Disordered" evidence="2">
    <location>
        <begin position="530"/>
        <end position="647"/>
    </location>
</feature>
<dbReference type="Proteomes" id="UP000275385">
    <property type="component" value="Unassembled WGS sequence"/>
</dbReference>
<dbReference type="SUPFAM" id="SSF54928">
    <property type="entry name" value="RNA-binding domain, RBD"/>
    <property type="match status" value="1"/>
</dbReference>
<gene>
    <name evidence="4" type="ORF">DL546_002525</name>
</gene>
<dbReference type="InterPro" id="IPR035979">
    <property type="entry name" value="RBD_domain_sf"/>
</dbReference>
<feature type="compositionally biased region" description="Polar residues" evidence="2">
    <location>
        <begin position="175"/>
        <end position="185"/>
    </location>
</feature>
<dbReference type="Gene3D" id="3.30.70.330">
    <property type="match status" value="1"/>
</dbReference>
<evidence type="ECO:0000259" key="3">
    <source>
        <dbReference type="PROSITE" id="PS50102"/>
    </source>
</evidence>
<feature type="compositionally biased region" description="Basic and acidic residues" evidence="2">
    <location>
        <begin position="586"/>
        <end position="598"/>
    </location>
</feature>
<proteinExistence type="predicted"/>
<evidence type="ECO:0000313" key="4">
    <source>
        <dbReference type="EMBL" id="RKU44469.1"/>
    </source>
</evidence>
<feature type="compositionally biased region" description="Acidic residues" evidence="2">
    <location>
        <begin position="86"/>
        <end position="101"/>
    </location>
</feature>
<dbReference type="PROSITE" id="PS50102">
    <property type="entry name" value="RRM"/>
    <property type="match status" value="1"/>
</dbReference>
<keyword evidence="5" id="KW-1185">Reference proteome</keyword>
<dbReference type="EMBL" id="QVQW01000030">
    <property type="protein sequence ID" value="RKU44469.1"/>
    <property type="molecule type" value="Genomic_DNA"/>
</dbReference>
<sequence>MTEHTPELFAHADLSPASPKPIHHTATSPALIPSLQERADTLDVAYLDSLVPPAFPFVTMPAATDPAPVPSESQDVADTIVVGGEDYSDDDESGDDVDEESLNVYGEDSDGEKQQTEQQDPAEAAQSTPQLPDNGVDSADPGDGDDDGEAAAVETETKANAAPEQRGAPDKAVVSETSSNINTPSSPEPDVMMTSESTTAHPSTSAPAPDPLSAITTAPKPATEEKPKPEQPQEQEVAKDATPASAPSHLSPTGFVTTGDAAPETSASPTVEEQASMTDGSGAIDIQKLVDSITARAAETSATSVENPPSLPAPHDPSLPTQGPAPLSSSLPLAPSSSLPAKPIVARQTGPRPEDFHPFPSRGHNNSQSIASQPGQVISAGNGIPRAAAYVGGAPAASSLPPHPHYPAFNTSQGSPAVAQFPPGPDGLHGAALQQAWEQFQADEKRYMTEAKWERFPENSRIFIGNLSSERVSKREVFDVFHRYGRLAQISLKSAYGFVQYHSAEDAAHAMAGAQGMEIGGRKINMEFSKTQKRRDANERDHSPDRRGNRGGDHGSRGSFDRFDGRDRGGPRGRDDYRPGGRSPSPRRDSGYGRDRYQHGGYDQRNSRDRSRSPKRYGRHDQDSYRRRSRSPRRGTNEPELDASRRYGDQVPDVQILVLGQLDQRFVDWVRGHFTARGLKDDVIIFNPRFSRDPLMTRMILEGVHGVVELDMAAQQQAKIPLRSFDRSAGAGNVRFDQYQDLDPAQAAEVVFRTKQAQSHAPPPTAPPSAYPPSQYPSHNAYPAQPGVQPPQAYPPAGYPGYPQAPATAFVPPAQPTPAHAPALSAQDIAGLAGKVDNATLQALLASLGPGAGQGAPAHAPLPQQPGQPQVDINALLGSLNQQTRATPPVPAYAYNTAYPPPAPQGQPPAAAPPGGGDPVQDILATLSRYR</sequence>